<keyword evidence="10 19" id="KW-0274">FAD</keyword>
<comment type="caution">
    <text evidence="19">Lacks conserved residue(s) required for the propagation of feature annotation.</text>
</comment>
<dbReference type="RefSeq" id="WP_184652097.1">
    <property type="nucleotide sequence ID" value="NZ_JACHFR010000002.1"/>
</dbReference>
<dbReference type="GO" id="GO:0071555">
    <property type="term" value="P:cell wall organization"/>
    <property type="evidence" value="ECO:0007669"/>
    <property type="project" value="UniProtKB-KW"/>
</dbReference>
<dbReference type="PANTHER" id="PTHR21071">
    <property type="entry name" value="UDP-N-ACETYLENOLPYRUVOYLGLUCOSAMINE REDUCTASE"/>
    <property type="match status" value="1"/>
</dbReference>
<evidence type="ECO:0000256" key="19">
    <source>
        <dbReference type="HAMAP-Rule" id="MF_00037"/>
    </source>
</evidence>
<keyword evidence="22" id="KW-1185">Reference proteome</keyword>
<organism evidence="21 22">
    <name type="scientific">Treponema rectale</name>
    <dbReference type="NCBI Taxonomy" id="744512"/>
    <lineage>
        <taxon>Bacteria</taxon>
        <taxon>Pseudomonadati</taxon>
        <taxon>Spirochaetota</taxon>
        <taxon>Spirochaetia</taxon>
        <taxon>Spirochaetales</taxon>
        <taxon>Treponemataceae</taxon>
        <taxon>Treponema</taxon>
    </lineage>
</organism>
<evidence type="ECO:0000256" key="4">
    <source>
        <dbReference type="ARBA" id="ARBA00004752"/>
    </source>
</evidence>
<evidence type="ECO:0000256" key="14">
    <source>
        <dbReference type="ARBA" id="ARBA00023002"/>
    </source>
</evidence>
<dbReference type="GO" id="GO:0008762">
    <property type="term" value="F:UDP-N-acetylmuramate dehydrogenase activity"/>
    <property type="evidence" value="ECO:0007669"/>
    <property type="project" value="UniProtKB-UniRule"/>
</dbReference>
<keyword evidence="9 19" id="KW-0285">Flavoprotein</keyword>
<comment type="cofactor">
    <cofactor evidence="1 19">
        <name>FAD</name>
        <dbReference type="ChEBI" id="CHEBI:57692"/>
    </cofactor>
</comment>
<evidence type="ECO:0000256" key="6">
    <source>
        <dbReference type="ARBA" id="ARBA00015188"/>
    </source>
</evidence>
<dbReference type="InterPro" id="IPR006094">
    <property type="entry name" value="Oxid_FAD_bind_N"/>
</dbReference>
<evidence type="ECO:0000256" key="17">
    <source>
        <dbReference type="ARBA" id="ARBA00031026"/>
    </source>
</evidence>
<evidence type="ECO:0000256" key="1">
    <source>
        <dbReference type="ARBA" id="ARBA00001974"/>
    </source>
</evidence>
<dbReference type="GO" id="GO:0005829">
    <property type="term" value="C:cytosol"/>
    <property type="evidence" value="ECO:0007669"/>
    <property type="project" value="TreeGrafter"/>
</dbReference>
<dbReference type="Gene3D" id="3.30.43.10">
    <property type="entry name" value="Uridine Diphospho-n-acetylenolpyruvylglucosamine Reductase, domain 2"/>
    <property type="match status" value="1"/>
</dbReference>
<dbReference type="InterPro" id="IPR003170">
    <property type="entry name" value="MurB"/>
</dbReference>
<dbReference type="GO" id="GO:0009252">
    <property type="term" value="P:peptidoglycan biosynthetic process"/>
    <property type="evidence" value="ECO:0007669"/>
    <property type="project" value="UniProtKB-UniRule"/>
</dbReference>
<comment type="caution">
    <text evidence="21">The sequence shown here is derived from an EMBL/GenBank/DDBJ whole genome shotgun (WGS) entry which is preliminary data.</text>
</comment>
<dbReference type="SUPFAM" id="SSF56194">
    <property type="entry name" value="Uridine diphospho-N-Acetylenolpyruvylglucosamine reductase, MurB, C-terminal domain"/>
    <property type="match status" value="1"/>
</dbReference>
<evidence type="ECO:0000256" key="10">
    <source>
        <dbReference type="ARBA" id="ARBA00022827"/>
    </source>
</evidence>
<keyword evidence="16 19" id="KW-0961">Cell wall biogenesis/degradation</keyword>
<evidence type="ECO:0000256" key="18">
    <source>
        <dbReference type="ARBA" id="ARBA00048914"/>
    </source>
</evidence>
<comment type="subcellular location">
    <subcellularLocation>
        <location evidence="3 19">Cytoplasm</location>
    </subcellularLocation>
</comment>
<comment type="function">
    <text evidence="2 19">Cell wall formation.</text>
</comment>
<evidence type="ECO:0000259" key="20">
    <source>
        <dbReference type="PROSITE" id="PS51387"/>
    </source>
</evidence>
<dbReference type="InterPro" id="IPR016167">
    <property type="entry name" value="FAD-bd_PCMH_sub1"/>
</dbReference>
<proteinExistence type="inferred from homology"/>
<dbReference type="HAMAP" id="MF_00037">
    <property type="entry name" value="MurB"/>
    <property type="match status" value="1"/>
</dbReference>
<comment type="similarity">
    <text evidence="19">Belongs to the MurB family.</text>
</comment>
<dbReference type="Pfam" id="PF02873">
    <property type="entry name" value="MurB_C"/>
    <property type="match status" value="1"/>
</dbReference>
<dbReference type="Gene3D" id="3.90.78.10">
    <property type="entry name" value="UDP-N-acetylenolpyruvoylglucosamine reductase, C-terminal domain"/>
    <property type="match status" value="1"/>
</dbReference>
<dbReference type="NCBIfam" id="TIGR00179">
    <property type="entry name" value="murB"/>
    <property type="match status" value="1"/>
</dbReference>
<dbReference type="InterPro" id="IPR036318">
    <property type="entry name" value="FAD-bd_PCMH-like_sf"/>
</dbReference>
<dbReference type="PANTHER" id="PTHR21071:SF4">
    <property type="entry name" value="UDP-N-ACETYLENOLPYRUVOYLGLUCOSAMINE REDUCTASE"/>
    <property type="match status" value="1"/>
</dbReference>
<dbReference type="AlphaFoldDB" id="A0A840S7R7"/>
<feature type="active site" description="Proton donor" evidence="19">
    <location>
        <position position="239"/>
    </location>
</feature>
<evidence type="ECO:0000256" key="9">
    <source>
        <dbReference type="ARBA" id="ARBA00022630"/>
    </source>
</evidence>
<keyword evidence="7 19" id="KW-0963">Cytoplasm</keyword>
<dbReference type="GO" id="GO:0051301">
    <property type="term" value="P:cell division"/>
    <property type="evidence" value="ECO:0007669"/>
    <property type="project" value="UniProtKB-KW"/>
</dbReference>
<evidence type="ECO:0000256" key="8">
    <source>
        <dbReference type="ARBA" id="ARBA00022618"/>
    </source>
</evidence>
<dbReference type="Gene3D" id="3.30.465.10">
    <property type="match status" value="1"/>
</dbReference>
<dbReference type="InterPro" id="IPR036635">
    <property type="entry name" value="MurB_C_sf"/>
</dbReference>
<gene>
    <name evidence="19" type="primary">murB</name>
    <name evidence="21" type="ORF">HNP77_001018</name>
</gene>
<name>A0A840S7R7_9SPIR</name>
<evidence type="ECO:0000256" key="12">
    <source>
        <dbReference type="ARBA" id="ARBA00022960"/>
    </source>
</evidence>
<comment type="pathway">
    <text evidence="4 19">Cell wall biogenesis; peptidoglycan biosynthesis.</text>
</comment>
<dbReference type="InterPro" id="IPR011601">
    <property type="entry name" value="MurB_C"/>
</dbReference>
<evidence type="ECO:0000256" key="16">
    <source>
        <dbReference type="ARBA" id="ARBA00023316"/>
    </source>
</evidence>
<feature type="active site" evidence="19">
    <location>
        <position position="311"/>
    </location>
</feature>
<evidence type="ECO:0000256" key="15">
    <source>
        <dbReference type="ARBA" id="ARBA00023306"/>
    </source>
</evidence>
<reference evidence="21 22" key="1">
    <citation type="submission" date="2020-08" db="EMBL/GenBank/DDBJ databases">
        <title>Genomic Encyclopedia of Type Strains, Phase IV (KMG-IV): sequencing the most valuable type-strain genomes for metagenomic binning, comparative biology and taxonomic classification.</title>
        <authorList>
            <person name="Goeker M."/>
        </authorList>
    </citation>
    <scope>NUCLEOTIDE SEQUENCE [LARGE SCALE GENOMIC DNA]</scope>
    <source>
        <strain evidence="21 22">DSM 103679</strain>
    </source>
</reference>
<evidence type="ECO:0000313" key="22">
    <source>
        <dbReference type="Proteomes" id="UP000578697"/>
    </source>
</evidence>
<evidence type="ECO:0000256" key="11">
    <source>
        <dbReference type="ARBA" id="ARBA00022857"/>
    </source>
</evidence>
<dbReference type="InterPro" id="IPR016166">
    <property type="entry name" value="FAD-bd_PCMH"/>
</dbReference>
<dbReference type="GO" id="GO:0008360">
    <property type="term" value="P:regulation of cell shape"/>
    <property type="evidence" value="ECO:0007669"/>
    <property type="project" value="UniProtKB-KW"/>
</dbReference>
<evidence type="ECO:0000256" key="2">
    <source>
        <dbReference type="ARBA" id="ARBA00003921"/>
    </source>
</evidence>
<keyword evidence="8 19" id="KW-0132">Cell division</keyword>
<protein>
    <recommendedName>
        <fullName evidence="6 19">UDP-N-acetylenolpyruvoylglucosamine reductase</fullName>
        <ecNumber evidence="5 19">1.3.1.98</ecNumber>
    </recommendedName>
    <alternativeName>
        <fullName evidence="17 19">UDP-N-acetylmuramate dehydrogenase</fullName>
    </alternativeName>
</protein>
<dbReference type="EC" id="1.3.1.98" evidence="5 19"/>
<accession>A0A840S7R7</accession>
<evidence type="ECO:0000256" key="13">
    <source>
        <dbReference type="ARBA" id="ARBA00022984"/>
    </source>
</evidence>
<keyword evidence="13 19" id="KW-0573">Peptidoglycan synthesis</keyword>
<dbReference type="PROSITE" id="PS51387">
    <property type="entry name" value="FAD_PCMH"/>
    <property type="match status" value="1"/>
</dbReference>
<evidence type="ECO:0000256" key="5">
    <source>
        <dbReference type="ARBA" id="ARBA00012518"/>
    </source>
</evidence>
<evidence type="ECO:0000313" key="21">
    <source>
        <dbReference type="EMBL" id="MBB5218649.1"/>
    </source>
</evidence>
<dbReference type="SUPFAM" id="SSF56176">
    <property type="entry name" value="FAD-binding/transporter-associated domain-like"/>
    <property type="match status" value="1"/>
</dbReference>
<keyword evidence="14 19" id="KW-0560">Oxidoreductase</keyword>
<feature type="domain" description="FAD-binding PCMH-type" evidence="20">
    <location>
        <begin position="37"/>
        <end position="208"/>
    </location>
</feature>
<dbReference type="Proteomes" id="UP000578697">
    <property type="component" value="Unassembled WGS sequence"/>
</dbReference>
<evidence type="ECO:0000256" key="7">
    <source>
        <dbReference type="ARBA" id="ARBA00022490"/>
    </source>
</evidence>
<dbReference type="InterPro" id="IPR016169">
    <property type="entry name" value="FAD-bd_PCMH_sub2"/>
</dbReference>
<comment type="catalytic activity">
    <reaction evidence="18 19">
        <text>UDP-N-acetyl-alpha-D-muramate + NADP(+) = UDP-N-acetyl-3-O-(1-carboxyvinyl)-alpha-D-glucosamine + NADPH + H(+)</text>
        <dbReference type="Rhea" id="RHEA:12248"/>
        <dbReference type="ChEBI" id="CHEBI:15378"/>
        <dbReference type="ChEBI" id="CHEBI:57783"/>
        <dbReference type="ChEBI" id="CHEBI:58349"/>
        <dbReference type="ChEBI" id="CHEBI:68483"/>
        <dbReference type="ChEBI" id="CHEBI:70757"/>
        <dbReference type="EC" id="1.3.1.98"/>
    </reaction>
</comment>
<keyword evidence="15 19" id="KW-0131">Cell cycle</keyword>
<dbReference type="EMBL" id="JACHFR010000002">
    <property type="protein sequence ID" value="MBB5218649.1"/>
    <property type="molecule type" value="Genomic_DNA"/>
</dbReference>
<sequence>MELEETVRNFLQNQDKKFSSEACVQFNEKMSRHTTFKTGGIAKVYACPQTENALTSILKFAADNKIRTFVTGGGSNIVFCDEDFNGIVINTLSMNSIRITEEEKDGFILVSTQSGAMTSAFVNWCTKNSISGMQEFAGLPGSIGGAVYMNARCFNKEISNVFYSARILKKDFTIEEIYFNSNQWEYKKSPFTDREDIILEVTFRLEKNSKTEKELAEECRHFVEERRSRGHFNFPSAGSVFKNNHEFGKPSGAIIDQCGLKGLTNGGAKVADFHGNIIINTGNATSSQIAELVRTVHDKVLEKTGFSLEPEIIFIQP</sequence>
<keyword evidence="11 19" id="KW-0521">NADP</keyword>
<dbReference type="Pfam" id="PF01565">
    <property type="entry name" value="FAD_binding_4"/>
    <property type="match status" value="1"/>
</dbReference>
<evidence type="ECO:0000256" key="3">
    <source>
        <dbReference type="ARBA" id="ARBA00004496"/>
    </source>
</evidence>
<dbReference type="GO" id="GO:0071949">
    <property type="term" value="F:FAD binding"/>
    <property type="evidence" value="ECO:0007669"/>
    <property type="project" value="InterPro"/>
</dbReference>
<keyword evidence="12 19" id="KW-0133">Cell shape</keyword>
<dbReference type="UniPathway" id="UPA00219"/>